<sequence length="277" mass="29825">MFSPSIPFPSAYPVAQAPYAPAGMAPFPPQAQMPPPQLIGYPFAPNPLYGLGPLPMQGPLPGVGLPPAQGQMFGQPLAPANVHPKLLPPAAQHARHELFRAKEEFRNGIDNAVELYGDRVQFEEVTNQQGRILGYLMAPISNHVPRAWAERPTLLVAASRGMAARPAIWTDVPVNFHNVPATPNGLLDLTLLLRRGKLARPVPRTAPGQAECLPDMRISSQALGPEDAARMLARRAKLLSPGRKVEIFVAAPGSNASLSDLQEELAWRKYGDVVCAG</sequence>
<evidence type="ECO:0000313" key="2">
    <source>
        <dbReference type="Proteomes" id="UP000464787"/>
    </source>
</evidence>
<accession>A0A857J7B7</accession>
<dbReference type="AlphaFoldDB" id="A0A857J7B7"/>
<name>A0A857J7B7_9BURK</name>
<dbReference type="Proteomes" id="UP000464787">
    <property type="component" value="Chromosome"/>
</dbReference>
<organism evidence="1 2">
    <name type="scientific">Xylophilus rhododendri</name>
    <dbReference type="NCBI Taxonomy" id="2697032"/>
    <lineage>
        <taxon>Bacteria</taxon>
        <taxon>Pseudomonadati</taxon>
        <taxon>Pseudomonadota</taxon>
        <taxon>Betaproteobacteria</taxon>
        <taxon>Burkholderiales</taxon>
        <taxon>Xylophilus</taxon>
    </lineage>
</organism>
<reference evidence="1 2" key="1">
    <citation type="submission" date="2020-01" db="EMBL/GenBank/DDBJ databases">
        <title>Genome sequencing of strain KACC 21265.</title>
        <authorList>
            <person name="Heo J."/>
            <person name="Kim S.-J."/>
            <person name="Kim J.-S."/>
            <person name="Hong S.-B."/>
            <person name="Kwon S.-W."/>
        </authorList>
    </citation>
    <scope>NUCLEOTIDE SEQUENCE [LARGE SCALE GENOMIC DNA]</scope>
    <source>
        <strain evidence="1 2">KACC 21265</strain>
    </source>
</reference>
<keyword evidence="2" id="KW-1185">Reference proteome</keyword>
<dbReference type="RefSeq" id="WP_160553409.1">
    <property type="nucleotide sequence ID" value="NZ_CP047650.1"/>
</dbReference>
<gene>
    <name evidence="1" type="ORF">GT347_17425</name>
</gene>
<proteinExistence type="predicted"/>
<dbReference type="EMBL" id="CP047650">
    <property type="protein sequence ID" value="QHI99597.1"/>
    <property type="molecule type" value="Genomic_DNA"/>
</dbReference>
<evidence type="ECO:0000313" key="1">
    <source>
        <dbReference type="EMBL" id="QHI99597.1"/>
    </source>
</evidence>
<dbReference type="KEGG" id="xyk:GT347_17425"/>
<protein>
    <submittedName>
        <fullName evidence="1">Uncharacterized protein</fullName>
    </submittedName>
</protein>